<dbReference type="Pfam" id="PF00104">
    <property type="entry name" value="Hormone_recep"/>
    <property type="match status" value="1"/>
</dbReference>
<evidence type="ECO:0000256" key="7">
    <source>
        <dbReference type="ARBA" id="ARBA00022692"/>
    </source>
</evidence>
<comment type="caution">
    <text evidence="25">Lacks conserved residue(s) required for the propagation of feature annotation.</text>
</comment>
<dbReference type="GeneTree" id="ENSGT00940000159170"/>
<dbReference type="PROSITE" id="PS51843">
    <property type="entry name" value="NR_LBD"/>
    <property type="match status" value="1"/>
</dbReference>
<evidence type="ECO:0000256" key="13">
    <source>
        <dbReference type="ARBA" id="ARBA00022902"/>
    </source>
</evidence>
<dbReference type="PANTHER" id="PTHR11036:SF10">
    <property type="entry name" value="SEMAPHORIN-6B"/>
    <property type="match status" value="1"/>
</dbReference>
<evidence type="ECO:0000259" key="28">
    <source>
        <dbReference type="PROSITE" id="PS51004"/>
    </source>
</evidence>
<dbReference type="GO" id="GO:0005634">
    <property type="term" value="C:nucleus"/>
    <property type="evidence" value="ECO:0007669"/>
    <property type="project" value="UniProtKB-SubCell"/>
</dbReference>
<dbReference type="FunFam" id="3.30.50.10:FF:000003">
    <property type="entry name" value="Nuclear orphan receptor ROR-beta"/>
    <property type="match status" value="1"/>
</dbReference>
<keyword evidence="13" id="KW-0524">Neurogenesis</keyword>
<dbReference type="GO" id="GO:0001755">
    <property type="term" value="P:neural crest cell migration"/>
    <property type="evidence" value="ECO:0007669"/>
    <property type="project" value="TreeGrafter"/>
</dbReference>
<dbReference type="Pfam" id="PF01403">
    <property type="entry name" value="Sema"/>
    <property type="match status" value="1"/>
</dbReference>
<keyword evidence="18" id="KW-1015">Disulfide bond</keyword>
<evidence type="ECO:0000313" key="32">
    <source>
        <dbReference type="Proteomes" id="UP000472277"/>
    </source>
</evidence>
<dbReference type="SUPFAM" id="SSF48508">
    <property type="entry name" value="Nuclear receptor ligand-binding domain"/>
    <property type="match status" value="1"/>
</dbReference>
<dbReference type="InterPro" id="IPR003079">
    <property type="entry name" value="ROR_rcpt"/>
</dbReference>
<dbReference type="InterPro" id="IPR027231">
    <property type="entry name" value="Semaphorin"/>
</dbReference>
<accession>A0A674CA60</accession>
<dbReference type="Gene3D" id="2.130.10.10">
    <property type="entry name" value="YVTN repeat-like/Quinoprotein amine dehydrogenase"/>
    <property type="match status" value="1"/>
</dbReference>
<keyword evidence="12" id="KW-0862">Zinc</keyword>
<evidence type="ECO:0000256" key="15">
    <source>
        <dbReference type="ARBA" id="ARBA00023015"/>
    </source>
</evidence>
<dbReference type="FunFam" id="2.130.10.10:FF:000028">
    <property type="entry name" value="semaphorin-6A isoform X1"/>
    <property type="match status" value="1"/>
</dbReference>
<evidence type="ECO:0000256" key="27">
    <source>
        <dbReference type="SAM" id="SignalP"/>
    </source>
</evidence>
<evidence type="ECO:0000256" key="6">
    <source>
        <dbReference type="ARBA" id="ARBA00022481"/>
    </source>
</evidence>
<keyword evidence="32" id="KW-1185">Reference proteome</keyword>
<evidence type="ECO:0000256" key="2">
    <source>
        <dbReference type="ARBA" id="ARBA00004251"/>
    </source>
</evidence>
<keyword evidence="5" id="KW-1003">Cell membrane</keyword>
<gene>
    <name evidence="31" type="primary">SEMA6B</name>
    <name evidence="31" type="synonym">sema6bb</name>
</gene>
<comment type="similarity">
    <text evidence="3">Belongs to the semaphorin family.</text>
</comment>
<protein>
    <recommendedName>
        <fullName evidence="24">Semaphorin-6B</fullName>
    </recommendedName>
</protein>
<keyword evidence="11" id="KW-0221">Differentiation</keyword>
<organism evidence="31 32">
    <name type="scientific">Salmo trutta</name>
    <name type="common">Brown trout</name>
    <dbReference type="NCBI Taxonomy" id="8032"/>
    <lineage>
        <taxon>Eukaryota</taxon>
        <taxon>Metazoa</taxon>
        <taxon>Chordata</taxon>
        <taxon>Craniata</taxon>
        <taxon>Vertebrata</taxon>
        <taxon>Euteleostomi</taxon>
        <taxon>Actinopterygii</taxon>
        <taxon>Neopterygii</taxon>
        <taxon>Teleostei</taxon>
        <taxon>Protacanthopterygii</taxon>
        <taxon>Salmoniformes</taxon>
        <taxon>Salmonidae</taxon>
        <taxon>Salmoninae</taxon>
        <taxon>Salmo</taxon>
    </lineage>
</organism>
<dbReference type="GO" id="GO:0007411">
    <property type="term" value="P:axon guidance"/>
    <property type="evidence" value="ECO:0007669"/>
    <property type="project" value="TreeGrafter"/>
</dbReference>
<dbReference type="GO" id="GO:0045499">
    <property type="term" value="F:chemorepellent activity"/>
    <property type="evidence" value="ECO:0007669"/>
    <property type="project" value="TreeGrafter"/>
</dbReference>
<sequence>MSTLASPFFLLFWLLRLASSAFPEEPGPLNFISIEVVHRYPVFLGRPHRSSLRQEPLHIQRVLKVNRTLYIGARDDLFRVELDNVAGDEMFYSKKRTWESNKNDIRTCRMKGKHEDECRNFMKVLLSRQGGLFVCGTNAFNPLCANYTGDTLEMVGETVSGMARCPYDPKHANVALFAEGNLFTATVTDFLAIDAVIYRSLGDSPALRTVKHDSKWFREPYFVSSVEWGPHIYFFFREMAMEFNYLEKVQVSRVARVCKGDLGGSQRVLEKQWTSFLKARLNCSVPGDSHFYFNLLHSTSPVIRMHGRDIILGVFSTPTNSIPGSAVCAFDMEQLAGVFDGRFKEQKSPESIWTPVPDELIPKPRPGGCAVQGSRFNSSNGFPDEMLNFVKTHPLMDEAVPSLGQRPWIVRTMVRYQLNKMVMDTEAGPYRNRTVLFLGSSRGTILKFLIVPNRDNTVSSSNVFLEELEGFIPDKCGEDSPQARQLLSLTLDWVSQSLLLAFPSCVVRVPVARCQLYSRCMKNCIASRDPYCGWTRGSTCSFLRPGTRLPFEQDIEHGNVSHLGDCDAQIEVIPCKICGDKSSGIHYGVITCEGCKGFFRRSQQNNAMYSCSRQRNCLIDRTNRNRCQHCRLQKCLALGMSRDAVKFGRMSKKQRDSLYAEVQKHQASQELAAAREDGAEVEGHGRAYSRGSSAALSDLDDISTLPDGLLFDLPLTPEGAEREYCNLEMIGGSSSSSQSSPEQNGLDFGDGNHHIKHEYQLLHESSLFTHTLLNTLPEGFSILDIERITASVVKSHIETSQHGSEELKRLVWSLYTPEETRSFQSKSAEVMWQHCAIHLTNAIQYVVEFAKRITGFLDLCQNDQIILLKAGCLDVLLIRMCRAYNPINNTVLFDGKFASAQTFKALGCDDLVGAVFDLAKSLSRMQLSEEEMALFSAAVLLSPDRPWLKDTQQVQKLQEKVYLSLQHCLHRCGSSEEKLAKMVSKLPMMKSICNLHIDKLKFFRLLHPETAYNFPPLYREVFSSEITFPDSTMG</sequence>
<dbReference type="PRINTS" id="PR00047">
    <property type="entry name" value="STROIDFINGER"/>
</dbReference>
<reference evidence="31" key="1">
    <citation type="submission" date="2025-08" db="UniProtKB">
        <authorList>
            <consortium name="Ensembl"/>
        </authorList>
    </citation>
    <scope>IDENTIFICATION</scope>
</reference>
<dbReference type="InterPro" id="IPR002165">
    <property type="entry name" value="Plexin_repeat"/>
</dbReference>
<evidence type="ECO:0000256" key="21">
    <source>
        <dbReference type="ARBA" id="ARBA00023180"/>
    </source>
</evidence>
<evidence type="ECO:0000256" key="22">
    <source>
        <dbReference type="ARBA" id="ARBA00023242"/>
    </source>
</evidence>
<evidence type="ECO:0000256" key="8">
    <source>
        <dbReference type="ARBA" id="ARBA00022723"/>
    </source>
</evidence>
<dbReference type="SMART" id="SM00399">
    <property type="entry name" value="ZnF_C4"/>
    <property type="match status" value="1"/>
</dbReference>
<comment type="function">
    <text evidence="23">Functions as a cell surface repellent for mossy fibers of developing neurons in the hippocampus where it plays a role in axon guidance. May function through the PLXNA4 receptor expressed by mossy cell axons.</text>
</comment>
<dbReference type="GO" id="GO:0008270">
    <property type="term" value="F:zinc ion binding"/>
    <property type="evidence" value="ECO:0007669"/>
    <property type="project" value="UniProtKB-KW"/>
</dbReference>
<keyword evidence="19" id="KW-0804">Transcription</keyword>
<keyword evidence="7" id="KW-0812">Transmembrane</keyword>
<reference evidence="31" key="2">
    <citation type="submission" date="2025-09" db="UniProtKB">
        <authorList>
            <consortium name="Ensembl"/>
        </authorList>
    </citation>
    <scope>IDENTIFICATION</scope>
</reference>
<feature type="signal peptide" evidence="27">
    <location>
        <begin position="1"/>
        <end position="20"/>
    </location>
</feature>
<dbReference type="InterPro" id="IPR036352">
    <property type="entry name" value="Semap_dom_sf"/>
</dbReference>
<keyword evidence="20" id="KW-0675">Receptor</keyword>
<name>A0A674CA60_SALTR</name>
<feature type="chain" id="PRO_5025376434" description="Semaphorin-6B" evidence="27">
    <location>
        <begin position="21"/>
        <end position="1034"/>
    </location>
</feature>
<evidence type="ECO:0000256" key="26">
    <source>
        <dbReference type="SAM" id="MobiDB-lite"/>
    </source>
</evidence>
<dbReference type="Proteomes" id="UP000472277">
    <property type="component" value="Chromosome 22"/>
</dbReference>
<evidence type="ECO:0000256" key="24">
    <source>
        <dbReference type="ARBA" id="ARBA00074112"/>
    </source>
</evidence>
<evidence type="ECO:0000256" key="5">
    <source>
        <dbReference type="ARBA" id="ARBA00022475"/>
    </source>
</evidence>
<dbReference type="InterPro" id="IPR000536">
    <property type="entry name" value="Nucl_hrmn_rcpt_lig-bd"/>
</dbReference>
<evidence type="ECO:0000256" key="3">
    <source>
        <dbReference type="ARBA" id="ARBA00009492"/>
    </source>
</evidence>
<dbReference type="Gene3D" id="3.30.50.10">
    <property type="entry name" value="Erythroid Transcription Factor GATA-1, subunit A"/>
    <property type="match status" value="1"/>
</dbReference>
<dbReference type="SUPFAM" id="SSF103575">
    <property type="entry name" value="Plexin repeat"/>
    <property type="match status" value="1"/>
</dbReference>
<evidence type="ECO:0000256" key="23">
    <source>
        <dbReference type="ARBA" id="ARBA00056706"/>
    </source>
</evidence>
<dbReference type="GO" id="GO:0007417">
    <property type="term" value="P:central nervous system development"/>
    <property type="evidence" value="ECO:0007669"/>
    <property type="project" value="UniProtKB-ARBA"/>
</dbReference>
<feature type="domain" description="NR LBD" evidence="30">
    <location>
        <begin position="784"/>
        <end position="1022"/>
    </location>
</feature>
<dbReference type="CDD" id="cd06968">
    <property type="entry name" value="NR_DBD_ROR"/>
    <property type="match status" value="1"/>
</dbReference>
<evidence type="ECO:0000256" key="14">
    <source>
        <dbReference type="ARBA" id="ARBA00022989"/>
    </source>
</evidence>
<evidence type="ECO:0000256" key="1">
    <source>
        <dbReference type="ARBA" id="ARBA00004123"/>
    </source>
</evidence>
<keyword evidence="6" id="KW-0488">Methylation</keyword>
<proteinExistence type="inferred from homology"/>
<keyword evidence="10" id="KW-0863">Zinc-finger</keyword>
<feature type="domain" description="Sema" evidence="28">
    <location>
        <begin position="26"/>
        <end position="511"/>
    </location>
</feature>
<dbReference type="PROSITE" id="PS51004">
    <property type="entry name" value="SEMA"/>
    <property type="match status" value="1"/>
</dbReference>
<dbReference type="InterPro" id="IPR015943">
    <property type="entry name" value="WD40/YVTN_repeat-like_dom_sf"/>
</dbReference>
<evidence type="ECO:0000256" key="19">
    <source>
        <dbReference type="ARBA" id="ARBA00023163"/>
    </source>
</evidence>
<dbReference type="GO" id="GO:0005886">
    <property type="term" value="C:plasma membrane"/>
    <property type="evidence" value="ECO:0007669"/>
    <property type="project" value="UniProtKB-SubCell"/>
</dbReference>
<keyword evidence="9 27" id="KW-0732">Signal</keyword>
<dbReference type="SUPFAM" id="SSF57716">
    <property type="entry name" value="Glucocorticoid receptor-like (DNA-binding domain)"/>
    <property type="match status" value="1"/>
</dbReference>
<evidence type="ECO:0000259" key="30">
    <source>
        <dbReference type="PROSITE" id="PS51843"/>
    </source>
</evidence>
<keyword evidence="8" id="KW-0479">Metal-binding</keyword>
<evidence type="ECO:0000256" key="11">
    <source>
        <dbReference type="ARBA" id="ARBA00022782"/>
    </source>
</evidence>
<dbReference type="InterPro" id="IPR044101">
    <property type="entry name" value="NR_DBD_ROR"/>
</dbReference>
<dbReference type="AlphaFoldDB" id="A0A674CA60"/>
<evidence type="ECO:0000313" key="31">
    <source>
        <dbReference type="Ensembl" id="ENSSTUP00000080121.1"/>
    </source>
</evidence>
<dbReference type="InterPro" id="IPR035500">
    <property type="entry name" value="NHR-like_dom_sf"/>
</dbReference>
<comment type="subcellular location">
    <subcellularLocation>
        <location evidence="2">Cell membrane</location>
        <topology evidence="2">Single-pass type I membrane protein</topology>
    </subcellularLocation>
    <subcellularLocation>
        <location evidence="1">Nucleus</location>
    </subcellularLocation>
</comment>
<evidence type="ECO:0000256" key="17">
    <source>
        <dbReference type="ARBA" id="ARBA00023136"/>
    </source>
</evidence>
<keyword evidence="16" id="KW-0238">DNA-binding</keyword>
<keyword evidence="22" id="KW-0539">Nucleus</keyword>
<keyword evidence="4" id="KW-0217">Developmental protein</keyword>
<evidence type="ECO:0000256" key="9">
    <source>
        <dbReference type="ARBA" id="ARBA00022729"/>
    </source>
</evidence>
<dbReference type="GO" id="GO:0030335">
    <property type="term" value="P:positive regulation of cell migration"/>
    <property type="evidence" value="ECO:0007669"/>
    <property type="project" value="TreeGrafter"/>
</dbReference>
<keyword evidence="15" id="KW-0805">Transcription regulation</keyword>
<evidence type="ECO:0000256" key="18">
    <source>
        <dbReference type="ARBA" id="ARBA00023157"/>
    </source>
</evidence>
<evidence type="ECO:0000256" key="12">
    <source>
        <dbReference type="ARBA" id="ARBA00022833"/>
    </source>
</evidence>
<evidence type="ECO:0000256" key="20">
    <source>
        <dbReference type="ARBA" id="ARBA00023170"/>
    </source>
</evidence>
<dbReference type="PROSITE" id="PS51030">
    <property type="entry name" value="NUCLEAR_REC_DBD_2"/>
    <property type="match status" value="1"/>
</dbReference>
<keyword evidence="14" id="KW-1133">Transmembrane helix</keyword>
<dbReference type="Pfam" id="PF00105">
    <property type="entry name" value="zf-C4"/>
    <property type="match status" value="1"/>
</dbReference>
<evidence type="ECO:0000256" key="10">
    <source>
        <dbReference type="ARBA" id="ARBA00022771"/>
    </source>
</evidence>
<evidence type="ECO:0000256" key="16">
    <source>
        <dbReference type="ARBA" id="ARBA00023125"/>
    </source>
</evidence>
<evidence type="ECO:0000256" key="25">
    <source>
        <dbReference type="PROSITE-ProRule" id="PRU00352"/>
    </source>
</evidence>
<dbReference type="PRINTS" id="PR00398">
    <property type="entry name" value="STRDHORMONER"/>
</dbReference>
<dbReference type="SMART" id="SM00430">
    <property type="entry name" value="HOLI"/>
    <property type="match status" value="1"/>
</dbReference>
<dbReference type="Gene3D" id="1.10.565.10">
    <property type="entry name" value="Retinoid X Receptor"/>
    <property type="match status" value="1"/>
</dbReference>
<dbReference type="GO" id="GO:0004879">
    <property type="term" value="F:nuclear receptor activity"/>
    <property type="evidence" value="ECO:0007669"/>
    <property type="project" value="InterPro"/>
</dbReference>
<dbReference type="InParanoid" id="A0A674CA60"/>
<dbReference type="PROSITE" id="PS00031">
    <property type="entry name" value="NUCLEAR_REC_DBD_1"/>
    <property type="match status" value="1"/>
</dbReference>
<dbReference type="InterPro" id="IPR001723">
    <property type="entry name" value="Nuclear_hrmn_rcpt"/>
</dbReference>
<dbReference type="SMART" id="SM00630">
    <property type="entry name" value="Sema"/>
    <property type="match status" value="1"/>
</dbReference>
<evidence type="ECO:0000256" key="4">
    <source>
        <dbReference type="ARBA" id="ARBA00022473"/>
    </source>
</evidence>
<keyword evidence="21" id="KW-0325">Glycoprotein</keyword>
<dbReference type="GO" id="GO:0030215">
    <property type="term" value="F:semaphorin receptor binding"/>
    <property type="evidence" value="ECO:0007669"/>
    <property type="project" value="InterPro"/>
</dbReference>
<dbReference type="InterPro" id="IPR013088">
    <property type="entry name" value="Znf_NHR/GATA"/>
</dbReference>
<dbReference type="InterPro" id="IPR001628">
    <property type="entry name" value="Znf_hrmn_rcpt"/>
</dbReference>
<dbReference type="FunFam" id="3.30.1680.10:FF:000009">
    <property type="entry name" value="Semaphorin 6B isoform 3 variant"/>
    <property type="match status" value="1"/>
</dbReference>
<dbReference type="PRINTS" id="PR01293">
    <property type="entry name" value="RORNUCRECPTR"/>
</dbReference>
<dbReference type="Pfam" id="PF01437">
    <property type="entry name" value="PSI"/>
    <property type="match status" value="1"/>
</dbReference>
<dbReference type="GO" id="GO:0043565">
    <property type="term" value="F:sequence-specific DNA binding"/>
    <property type="evidence" value="ECO:0007669"/>
    <property type="project" value="InterPro"/>
</dbReference>
<evidence type="ECO:0000259" key="29">
    <source>
        <dbReference type="PROSITE" id="PS51030"/>
    </source>
</evidence>
<feature type="domain" description="Nuclear receptor" evidence="29">
    <location>
        <begin position="572"/>
        <end position="647"/>
    </location>
</feature>
<dbReference type="InterPro" id="IPR001627">
    <property type="entry name" value="Semap_dom"/>
</dbReference>
<keyword evidence="17" id="KW-0472">Membrane</keyword>
<dbReference type="Ensembl" id="ENSSTUT00000085282.1">
    <property type="protein sequence ID" value="ENSSTUP00000080121.1"/>
    <property type="gene ID" value="ENSSTUG00000035311.1"/>
</dbReference>
<dbReference type="SUPFAM" id="SSF101912">
    <property type="entry name" value="Sema domain"/>
    <property type="match status" value="1"/>
</dbReference>
<feature type="region of interest" description="Disordered" evidence="26">
    <location>
        <begin position="730"/>
        <end position="750"/>
    </location>
</feature>
<dbReference type="Gene3D" id="3.30.1680.10">
    <property type="entry name" value="ligand-binding face of the semaphorins, domain 2"/>
    <property type="match status" value="1"/>
</dbReference>
<dbReference type="PANTHER" id="PTHR11036">
    <property type="entry name" value="SEMAPHORIN"/>
    <property type="match status" value="1"/>
</dbReference>
<dbReference type="GO" id="GO:0071526">
    <property type="term" value="P:semaphorin-plexin signaling pathway"/>
    <property type="evidence" value="ECO:0007669"/>
    <property type="project" value="TreeGrafter"/>
</dbReference>